<dbReference type="EMBL" id="MZZM01000036">
    <property type="protein sequence ID" value="ORJ53631.1"/>
    <property type="molecule type" value="Genomic_DNA"/>
</dbReference>
<dbReference type="Gene3D" id="3.20.20.10">
    <property type="entry name" value="Alanine racemase"/>
    <property type="match status" value="1"/>
</dbReference>
<keyword evidence="5 7" id="KW-0456">Lyase</keyword>
<dbReference type="PRINTS" id="PR01181">
    <property type="entry name" value="DAPDCRBXLASE"/>
</dbReference>
<reference evidence="10 11" key="1">
    <citation type="submission" date="2017-03" db="EMBL/GenBank/DDBJ databases">
        <title>Genomic insights into Mycobacterium simiae human colonization.</title>
        <authorList>
            <person name="Steffani J.L."/>
            <person name="Brunck M.E."/>
            <person name="Cruz E."/>
            <person name="Montiel R."/>
            <person name="Barona F."/>
        </authorList>
    </citation>
    <scope>NUCLEOTIDE SEQUENCE [LARGE SCALE GENOMIC DNA]</scope>
    <source>
        <strain evidence="10 11">MsiGto</strain>
    </source>
</reference>
<evidence type="ECO:0000313" key="10">
    <source>
        <dbReference type="EMBL" id="ORJ53631.1"/>
    </source>
</evidence>
<dbReference type="EC" id="4.1.1.20" evidence="6 7"/>
<dbReference type="SUPFAM" id="SSF50621">
    <property type="entry name" value="Alanine racemase C-terminal domain-like"/>
    <property type="match status" value="1"/>
</dbReference>
<gene>
    <name evidence="10" type="ORF">B5M45_28735</name>
</gene>
<dbReference type="PANTHER" id="PTHR43727:SF2">
    <property type="entry name" value="GROUP IV DECARBOXYLASE"/>
    <property type="match status" value="1"/>
</dbReference>
<dbReference type="GO" id="GO:0009089">
    <property type="term" value="P:lysine biosynthetic process via diaminopimelate"/>
    <property type="evidence" value="ECO:0007669"/>
    <property type="project" value="UniProtKB-UniRule"/>
</dbReference>
<keyword evidence="11" id="KW-1185">Reference proteome</keyword>
<comment type="pathway">
    <text evidence="7">Amino-acid biosynthesis; L-lysine biosynthesis via DAP pathway; L-lysine from DL-2,6-diaminopimelate: step 1/1.</text>
</comment>
<dbReference type="FunFam" id="3.20.20.10:FF:000003">
    <property type="entry name" value="Diaminopimelate decarboxylase"/>
    <property type="match status" value="1"/>
</dbReference>
<proteinExistence type="predicted"/>
<dbReference type="PROSITE" id="PS00878">
    <property type="entry name" value="ODR_DC_2_1"/>
    <property type="match status" value="1"/>
</dbReference>
<dbReference type="InterPro" id="IPR000183">
    <property type="entry name" value="Orn/DAP/Arg_de-COase"/>
</dbReference>
<keyword evidence="4 7" id="KW-0028">Amino-acid biosynthesis</keyword>
<evidence type="ECO:0000256" key="2">
    <source>
        <dbReference type="ARBA" id="ARBA00022793"/>
    </source>
</evidence>
<dbReference type="NCBIfam" id="TIGR01048">
    <property type="entry name" value="lysA"/>
    <property type="match status" value="1"/>
</dbReference>
<dbReference type="AlphaFoldDB" id="A0A1X0XL85"/>
<keyword evidence="3" id="KW-0663">Pyridoxal phosphate</keyword>
<evidence type="ECO:0000256" key="1">
    <source>
        <dbReference type="ARBA" id="ARBA00001933"/>
    </source>
</evidence>
<evidence type="ECO:0000256" key="6">
    <source>
        <dbReference type="NCBIfam" id="TIGR01048"/>
    </source>
</evidence>
<dbReference type="SUPFAM" id="SSF51419">
    <property type="entry name" value="PLP-binding barrel"/>
    <property type="match status" value="1"/>
</dbReference>
<organism evidence="10 11">
    <name type="scientific">Mycobacterium simiae</name>
    <name type="common">Mycobacterium habana</name>
    <dbReference type="NCBI Taxonomy" id="1784"/>
    <lineage>
        <taxon>Bacteria</taxon>
        <taxon>Bacillati</taxon>
        <taxon>Actinomycetota</taxon>
        <taxon>Actinomycetes</taxon>
        <taxon>Mycobacteriales</taxon>
        <taxon>Mycobacteriaceae</taxon>
        <taxon>Mycobacterium</taxon>
        <taxon>Mycobacterium simiae complex</taxon>
    </lineage>
</organism>
<dbReference type="CDD" id="cd06828">
    <property type="entry name" value="PLPDE_III_DapDC"/>
    <property type="match status" value="1"/>
</dbReference>
<name>A0A1X0XL85_MYCSI</name>
<dbReference type="InterPro" id="IPR029066">
    <property type="entry name" value="PLP-binding_barrel"/>
</dbReference>
<evidence type="ECO:0000259" key="9">
    <source>
        <dbReference type="Pfam" id="PF02784"/>
    </source>
</evidence>
<protein>
    <recommendedName>
        <fullName evidence="6 7">Diaminopimelate decarboxylase</fullName>
        <ecNumber evidence="6 7">4.1.1.20</ecNumber>
    </recommendedName>
</protein>
<feature type="domain" description="Orn/DAP/Arg decarboxylase 2 N-terminal" evidence="9">
    <location>
        <begin position="60"/>
        <end position="300"/>
    </location>
</feature>
<dbReference type="PANTHER" id="PTHR43727">
    <property type="entry name" value="DIAMINOPIMELATE DECARBOXYLASE"/>
    <property type="match status" value="1"/>
</dbReference>
<dbReference type="Pfam" id="PF02784">
    <property type="entry name" value="Orn_Arg_deC_N"/>
    <property type="match status" value="1"/>
</dbReference>
<evidence type="ECO:0000256" key="5">
    <source>
        <dbReference type="ARBA" id="ARBA00023239"/>
    </source>
</evidence>
<comment type="catalytic activity">
    <reaction evidence="7">
        <text>meso-2,6-diaminopimelate + H(+) = L-lysine + CO2</text>
        <dbReference type="Rhea" id="RHEA:15101"/>
        <dbReference type="ChEBI" id="CHEBI:15378"/>
        <dbReference type="ChEBI" id="CHEBI:16526"/>
        <dbReference type="ChEBI" id="CHEBI:32551"/>
        <dbReference type="ChEBI" id="CHEBI:57791"/>
        <dbReference type="EC" id="4.1.1.20"/>
    </reaction>
</comment>
<keyword evidence="2 7" id="KW-0210">Decarboxylase</keyword>
<evidence type="ECO:0000256" key="4">
    <source>
        <dbReference type="ARBA" id="ARBA00023154"/>
    </source>
</evidence>
<accession>A0A1X0XL85</accession>
<dbReference type="InterPro" id="IPR002986">
    <property type="entry name" value="DAP_deCOOHase_LysA"/>
</dbReference>
<dbReference type="InterPro" id="IPR009006">
    <property type="entry name" value="Ala_racemase/Decarboxylase_C"/>
</dbReference>
<evidence type="ECO:0000256" key="8">
    <source>
        <dbReference type="SAM" id="MobiDB-lite"/>
    </source>
</evidence>
<keyword evidence="4 7" id="KW-0457">Lysine biosynthesis</keyword>
<dbReference type="UniPathway" id="UPA00034">
    <property type="reaction ID" value="UER00027"/>
</dbReference>
<dbReference type="InterPro" id="IPR022644">
    <property type="entry name" value="De-COase2_N"/>
</dbReference>
<evidence type="ECO:0000256" key="7">
    <source>
        <dbReference type="RuleBase" id="RU003738"/>
    </source>
</evidence>
<evidence type="ECO:0000256" key="3">
    <source>
        <dbReference type="ARBA" id="ARBA00022898"/>
    </source>
</evidence>
<dbReference type="Proteomes" id="UP000193040">
    <property type="component" value="Unassembled WGS sequence"/>
</dbReference>
<comment type="cofactor">
    <cofactor evidence="1 7">
        <name>pyridoxal 5'-phosphate</name>
        <dbReference type="ChEBI" id="CHEBI:597326"/>
    </cofactor>
</comment>
<sequence length="458" mass="48788">MTLFELLPSLRHGLNPHLDRAIWPLSTYIDDLGRLCLGGMPVTQIAAEFGTPAYVLDEEDFRTRLRCYRAALPGVELVYAGKALLSTAVARWVAAEGAGLAVCSPGELATALTAGVPPSQIVVHGNAKTAAELHTAVGSAVGRIVIDSSNEIALLAARVRRHQDVLIRVIPDIDSEAGASFGFTLTDGRAANAVKRVLDHPWLNLVGLHCQLGSRVTDPAPYGTAIRQLVTLLAQVRGRHDVVLSQLNLGGGHDIPYFSGDPELSPRALGAVIETTLTSACAEFNYPRPRLVIEPGRAIAGRAGLTLYRIVSVKRQPGGPTLVIVDGGTADNPHEALRGVKHTVALANRHVPTKTTPVTIVGRHGEFGEEIARDVPLPTDVHPGDLLAMACTGAYHHSMGSTCSMVGRPPLIAVTGRRARVLVRRETVADLLSRDCDWSHQPRGERPGTMGISRASGE</sequence>
<comment type="caution">
    <text evidence="10">The sequence shown here is derived from an EMBL/GenBank/DDBJ whole genome shotgun (WGS) entry which is preliminary data.</text>
</comment>
<dbReference type="PRINTS" id="PR01179">
    <property type="entry name" value="ODADCRBXLASE"/>
</dbReference>
<evidence type="ECO:0000313" key="11">
    <source>
        <dbReference type="Proteomes" id="UP000193040"/>
    </source>
</evidence>
<dbReference type="GO" id="GO:0008836">
    <property type="term" value="F:diaminopimelate decarboxylase activity"/>
    <property type="evidence" value="ECO:0007669"/>
    <property type="project" value="UniProtKB-UniRule"/>
</dbReference>
<dbReference type="Gene3D" id="2.40.37.10">
    <property type="entry name" value="Lyase, Ornithine Decarboxylase, Chain A, domain 1"/>
    <property type="match status" value="1"/>
</dbReference>
<feature type="region of interest" description="Disordered" evidence="8">
    <location>
        <begin position="438"/>
        <end position="458"/>
    </location>
</feature>
<dbReference type="InterPro" id="IPR022653">
    <property type="entry name" value="De-COase2_pyr-phos_BS"/>
</dbReference>